<gene>
    <name evidence="2" type="ORF">TGAM01_v200161</name>
</gene>
<sequence>MASWRCNHRARTAPWPTQRPIWTKQPALSTAILFVRWHNVLPSSNAGLLASSSFGLLCYGFRAQLHIERRYEKISYQTPKIKSSPLNSSRFPRHIGRDETNKACKPRRIISVSHPQSHSHSNATPESDKNLPTTLAFHKSAYTSYLPSMSRAQFVNAASAQEPHAASPRVVSRFPLLVLDTPRILYVYECTQ</sequence>
<organism evidence="2 3">
    <name type="scientific">Trichoderma gamsii</name>
    <dbReference type="NCBI Taxonomy" id="398673"/>
    <lineage>
        <taxon>Eukaryota</taxon>
        <taxon>Fungi</taxon>
        <taxon>Dikarya</taxon>
        <taxon>Ascomycota</taxon>
        <taxon>Pezizomycotina</taxon>
        <taxon>Sordariomycetes</taxon>
        <taxon>Hypocreomycetidae</taxon>
        <taxon>Hypocreales</taxon>
        <taxon>Hypocreaceae</taxon>
        <taxon>Trichoderma</taxon>
    </lineage>
</organism>
<comment type="caution">
    <text evidence="2">The sequence shown here is derived from an EMBL/GenBank/DDBJ whole genome shotgun (WGS) entry which is preliminary data.</text>
</comment>
<evidence type="ECO:0000313" key="3">
    <source>
        <dbReference type="Proteomes" id="UP000054821"/>
    </source>
</evidence>
<keyword evidence="3" id="KW-1185">Reference proteome</keyword>
<accession>A0A2P5A2I3</accession>
<dbReference type="GeneID" id="36347250"/>
<name>A0A2P5A2I3_9HYPO</name>
<proteinExistence type="predicted"/>
<dbReference type="Proteomes" id="UP000054821">
    <property type="component" value="Unassembled WGS sequence"/>
</dbReference>
<protein>
    <submittedName>
        <fullName evidence="2">Uncharacterized protein</fullName>
    </submittedName>
</protein>
<evidence type="ECO:0000256" key="1">
    <source>
        <dbReference type="SAM" id="MobiDB-lite"/>
    </source>
</evidence>
<feature type="compositionally biased region" description="Polar residues" evidence="1">
    <location>
        <begin position="113"/>
        <end position="131"/>
    </location>
</feature>
<feature type="region of interest" description="Disordered" evidence="1">
    <location>
        <begin position="112"/>
        <end position="131"/>
    </location>
</feature>
<dbReference type="RefSeq" id="XP_024406715.1">
    <property type="nucleotide sequence ID" value="XM_024548500.1"/>
</dbReference>
<evidence type="ECO:0000313" key="2">
    <source>
        <dbReference type="EMBL" id="PON30741.1"/>
    </source>
</evidence>
<dbReference type="EMBL" id="JPDN02000001">
    <property type="protein sequence ID" value="PON30741.1"/>
    <property type="molecule type" value="Genomic_DNA"/>
</dbReference>
<reference evidence="2 3" key="1">
    <citation type="journal article" date="2016" name="Genome Announc.">
        <title>Draft Whole-Genome Sequence of Trichoderma gamsii T6085, a Promising Biocontrol Agent of Fusarium Head Blight on Wheat.</title>
        <authorList>
            <person name="Baroncelli R."/>
            <person name="Zapparata A."/>
            <person name="Piaggeschi G."/>
            <person name="Sarrocco S."/>
            <person name="Vannacci G."/>
        </authorList>
    </citation>
    <scope>NUCLEOTIDE SEQUENCE [LARGE SCALE GENOMIC DNA]</scope>
    <source>
        <strain evidence="2 3">T6085</strain>
    </source>
</reference>
<dbReference type="AlphaFoldDB" id="A0A2P5A2I3"/>